<proteinExistence type="predicted"/>
<dbReference type="OrthoDB" id="5226996at2759"/>
<feature type="region of interest" description="Disordered" evidence="1">
    <location>
        <begin position="408"/>
        <end position="443"/>
    </location>
</feature>
<evidence type="ECO:0000256" key="1">
    <source>
        <dbReference type="SAM" id="MobiDB-lite"/>
    </source>
</evidence>
<reference evidence="2" key="1">
    <citation type="journal article" date="2021" name="IMA Fungus">
        <title>Genomic characterization of three marine fungi, including Emericellopsis atlantica sp. nov. with signatures of a generalist lifestyle and marine biomass degradation.</title>
        <authorList>
            <person name="Hagestad O.C."/>
            <person name="Hou L."/>
            <person name="Andersen J.H."/>
            <person name="Hansen E.H."/>
            <person name="Altermark B."/>
            <person name="Li C."/>
            <person name="Kuhnert E."/>
            <person name="Cox R.J."/>
            <person name="Crous P.W."/>
            <person name="Spatafora J.W."/>
            <person name="Lail K."/>
            <person name="Amirebrahimi M."/>
            <person name="Lipzen A."/>
            <person name="Pangilinan J."/>
            <person name="Andreopoulos W."/>
            <person name="Hayes R.D."/>
            <person name="Ng V."/>
            <person name="Grigoriev I.V."/>
            <person name="Jackson S.A."/>
            <person name="Sutton T.D.S."/>
            <person name="Dobson A.D.W."/>
            <person name="Rama T."/>
        </authorList>
    </citation>
    <scope>NUCLEOTIDE SEQUENCE</scope>
    <source>
        <strain evidence="2">TRa3180A</strain>
    </source>
</reference>
<feature type="compositionally biased region" description="Acidic residues" evidence="1">
    <location>
        <begin position="414"/>
        <end position="423"/>
    </location>
</feature>
<feature type="compositionally biased region" description="Acidic residues" evidence="1">
    <location>
        <begin position="527"/>
        <end position="555"/>
    </location>
</feature>
<evidence type="ECO:0000313" key="2">
    <source>
        <dbReference type="EMBL" id="KAG9246107.1"/>
    </source>
</evidence>
<feature type="region of interest" description="Disordered" evidence="1">
    <location>
        <begin position="474"/>
        <end position="578"/>
    </location>
</feature>
<evidence type="ECO:0000313" key="3">
    <source>
        <dbReference type="Proteomes" id="UP000887226"/>
    </source>
</evidence>
<feature type="compositionally biased region" description="Basic and acidic residues" evidence="1">
    <location>
        <begin position="556"/>
        <end position="565"/>
    </location>
</feature>
<comment type="caution">
    <text evidence="2">The sequence shown here is derived from an EMBL/GenBank/DDBJ whole genome shotgun (WGS) entry which is preliminary data.</text>
</comment>
<organism evidence="2 3">
    <name type="scientific">Calycina marina</name>
    <dbReference type="NCBI Taxonomy" id="1763456"/>
    <lineage>
        <taxon>Eukaryota</taxon>
        <taxon>Fungi</taxon>
        <taxon>Dikarya</taxon>
        <taxon>Ascomycota</taxon>
        <taxon>Pezizomycotina</taxon>
        <taxon>Leotiomycetes</taxon>
        <taxon>Helotiales</taxon>
        <taxon>Pezizellaceae</taxon>
        <taxon>Calycina</taxon>
    </lineage>
</organism>
<protein>
    <recommendedName>
        <fullName evidence="4">Nuclear RNA binding protein</fullName>
    </recommendedName>
</protein>
<feature type="compositionally biased region" description="Polar residues" evidence="1">
    <location>
        <begin position="674"/>
        <end position="688"/>
    </location>
</feature>
<feature type="region of interest" description="Disordered" evidence="1">
    <location>
        <begin position="305"/>
        <end position="348"/>
    </location>
</feature>
<feature type="region of interest" description="Disordered" evidence="1">
    <location>
        <begin position="1"/>
        <end position="169"/>
    </location>
</feature>
<feature type="compositionally biased region" description="Polar residues" evidence="1">
    <location>
        <begin position="712"/>
        <end position="731"/>
    </location>
</feature>
<dbReference type="AlphaFoldDB" id="A0A9P7Z6P8"/>
<feature type="region of interest" description="Disordered" evidence="1">
    <location>
        <begin position="631"/>
        <end position="737"/>
    </location>
</feature>
<feature type="compositionally biased region" description="Polar residues" evidence="1">
    <location>
        <begin position="631"/>
        <end position="642"/>
    </location>
</feature>
<dbReference type="Proteomes" id="UP000887226">
    <property type="component" value="Unassembled WGS sequence"/>
</dbReference>
<name>A0A9P7Z6P8_9HELO</name>
<feature type="region of interest" description="Disordered" evidence="1">
    <location>
        <begin position="221"/>
        <end position="242"/>
    </location>
</feature>
<feature type="compositionally biased region" description="Basic and acidic residues" evidence="1">
    <location>
        <begin position="128"/>
        <end position="141"/>
    </location>
</feature>
<gene>
    <name evidence="2" type="ORF">BJ878DRAFT_498454</name>
</gene>
<dbReference type="EMBL" id="MU253817">
    <property type="protein sequence ID" value="KAG9246107.1"/>
    <property type="molecule type" value="Genomic_DNA"/>
</dbReference>
<feature type="compositionally biased region" description="Basic and acidic residues" evidence="1">
    <location>
        <begin position="1"/>
        <end position="11"/>
    </location>
</feature>
<feature type="compositionally biased region" description="Polar residues" evidence="1">
    <location>
        <begin position="508"/>
        <end position="520"/>
    </location>
</feature>
<accession>A0A9P7Z6P8</accession>
<sequence>MDSRPDSRFTDYEDDFGEVPLQQRTGTKRLFSNRDSRCKASEGYSNDQYNESVAQKSGKRYRSSEWPLPNPASRTTAPQTKPRLEHKASSPSPRARHSQTRSVRPSKFQEGSMNDRISQKPPTPYLGDKAREQQYRNEHYTEPWMAQSRKAEERTSRTGSQMGHPDTVRQSGIFRFGKSIAASFNPTNWKIWSKPQQGDGETPHQRMLNERMERAKAEYEKLKREGLYRDATHRPPVTKSDEVLVKHDSGIVLGRPKRASSESFRSVKRNGMVFLEPPSFESYAESPGSNVSGSVAGSMRRKSFSFTKPSLPSIKKRSDREISSNPPWSGDHHARRIPSRKDLQKQQKLVRKVSNLELKLETARRQLADATKEPLASQVTSVRLGKVGRPPFVPGTLATLPSERLLTGHVPSDVGEEDGEGPSEVEVSSRIGRAVTMDDSELAEDSTVLEQEIVHIKNEESSLASIVRPKHQNHVEFGSVEIMGDKETRVAGQKFPARPSGRGAQPKKASNASETSSRSYQPIEASYYEEDDEEDELADEEDELADEEDELADDPMDLKSEEKILMKNTFSKSKKRMSFERVVDNSSTYCPTEDDESEEDLKSEVIRHKLAAAPHPEMVQKPRITLIHGPMTSSQTARTSSHPVKKVSLPLNQRQSSTHRRQGSGMRSEAGSAMSCQHSKLQKTQSPIPRQKKAKQAMSPPPSSSFSDPEMVQSSSSKLSPHVTPHNTYIHDTSVHPVPPLPETVRFANGEVVKPAHHQTAKLSKLKIRRVAKGGVSPKAITTAPKLMKHDKSFEWPEDVF</sequence>
<feature type="compositionally biased region" description="Polar residues" evidence="1">
    <location>
        <begin position="43"/>
        <end position="55"/>
    </location>
</feature>
<evidence type="ECO:0008006" key="4">
    <source>
        <dbReference type="Google" id="ProtNLM"/>
    </source>
</evidence>
<keyword evidence="3" id="KW-1185">Reference proteome</keyword>